<gene>
    <name evidence="1" type="ORF">CK203_089195</name>
</gene>
<comment type="caution">
    <text evidence="1">The sequence shown here is derived from an EMBL/GenBank/DDBJ whole genome shotgun (WGS) entry which is preliminary data.</text>
</comment>
<protein>
    <recommendedName>
        <fullName evidence="3">DUF4283 domain-containing protein</fullName>
    </recommendedName>
</protein>
<evidence type="ECO:0000313" key="1">
    <source>
        <dbReference type="EMBL" id="RVW48014.1"/>
    </source>
</evidence>
<evidence type="ECO:0000313" key="2">
    <source>
        <dbReference type="Proteomes" id="UP000288805"/>
    </source>
</evidence>
<name>A0A438EJW3_VITVI</name>
<dbReference type="EMBL" id="QGNW01001259">
    <property type="protein sequence ID" value="RVW48014.1"/>
    <property type="molecule type" value="Genomic_DNA"/>
</dbReference>
<dbReference type="Proteomes" id="UP000288805">
    <property type="component" value="Unassembled WGS sequence"/>
</dbReference>
<accession>A0A438EJW3</accession>
<evidence type="ECO:0008006" key="3">
    <source>
        <dbReference type="Google" id="ProtNLM"/>
    </source>
</evidence>
<sequence length="162" mass="18108">MQEARVVGKSALESSYAVVVRIPSWRDSNSIRVKNREKEDLERLGRLWANSWGLKGKLGLAKLEKDRVLLEFKELKEARRVVPSGSRELGGGVVISRAEQPVEKELVSARLETLNLPDDVRGAQENGSDRESGNQVQGLVIREWVTTDGLAWVVLIRPNRGP</sequence>
<proteinExistence type="predicted"/>
<dbReference type="AlphaFoldDB" id="A0A438EJW3"/>
<reference evidence="1 2" key="1">
    <citation type="journal article" date="2018" name="PLoS Genet.">
        <title>Population sequencing reveals clonal diversity and ancestral inbreeding in the grapevine cultivar Chardonnay.</title>
        <authorList>
            <person name="Roach M.J."/>
            <person name="Johnson D.L."/>
            <person name="Bohlmann J."/>
            <person name="van Vuuren H.J."/>
            <person name="Jones S.J."/>
            <person name="Pretorius I.S."/>
            <person name="Schmidt S.A."/>
            <person name="Borneman A.R."/>
        </authorList>
    </citation>
    <scope>NUCLEOTIDE SEQUENCE [LARGE SCALE GENOMIC DNA]</scope>
    <source>
        <strain evidence="2">cv. Chardonnay</strain>
        <tissue evidence="1">Leaf</tissue>
    </source>
</reference>
<organism evidence="1 2">
    <name type="scientific">Vitis vinifera</name>
    <name type="common">Grape</name>
    <dbReference type="NCBI Taxonomy" id="29760"/>
    <lineage>
        <taxon>Eukaryota</taxon>
        <taxon>Viridiplantae</taxon>
        <taxon>Streptophyta</taxon>
        <taxon>Embryophyta</taxon>
        <taxon>Tracheophyta</taxon>
        <taxon>Spermatophyta</taxon>
        <taxon>Magnoliopsida</taxon>
        <taxon>eudicotyledons</taxon>
        <taxon>Gunneridae</taxon>
        <taxon>Pentapetalae</taxon>
        <taxon>rosids</taxon>
        <taxon>Vitales</taxon>
        <taxon>Vitaceae</taxon>
        <taxon>Viteae</taxon>
        <taxon>Vitis</taxon>
    </lineage>
</organism>